<sequence>MGTLHGADTSVHFKFIAALGACHDAQFWGCQYLAVLCYVPSKNVSTLNTCFVVSNCNNQSFAVKKAHLSVLRYENIFYTHCFMVLHCILLCRARSRGYANIGLVGLKICKLYENWTVETKEILALECMHCNLSKELDILVHGHNLFLVKLILVL</sequence>
<organism evidence="1">
    <name type="scientific">Rhipicephalus microplus</name>
    <name type="common">Cattle tick</name>
    <name type="synonym">Boophilus microplus</name>
    <dbReference type="NCBI Taxonomy" id="6941"/>
    <lineage>
        <taxon>Eukaryota</taxon>
        <taxon>Metazoa</taxon>
        <taxon>Ecdysozoa</taxon>
        <taxon>Arthropoda</taxon>
        <taxon>Chelicerata</taxon>
        <taxon>Arachnida</taxon>
        <taxon>Acari</taxon>
        <taxon>Parasitiformes</taxon>
        <taxon>Ixodida</taxon>
        <taxon>Ixodoidea</taxon>
        <taxon>Ixodidae</taxon>
        <taxon>Rhipicephalinae</taxon>
        <taxon>Rhipicephalus</taxon>
        <taxon>Boophilus</taxon>
    </lineage>
</organism>
<protein>
    <submittedName>
        <fullName evidence="1">Uncharacterized protein</fullName>
    </submittedName>
</protein>
<reference evidence="1" key="1">
    <citation type="submission" date="2020-03" db="EMBL/GenBank/DDBJ databases">
        <title>A transcriptome and proteome of the tick Rhipicephalus microplus shaped by the genetic composition of its hosts and developmental stage.</title>
        <authorList>
            <person name="Garcia G.R."/>
            <person name="Ribeiro J.M.C."/>
            <person name="Maruyama S.R."/>
            <person name="Gardinasse L.G."/>
            <person name="Nelson K."/>
            <person name="Ferreira B.R."/>
            <person name="Andrade T.G."/>
            <person name="Santos I.K.F.M."/>
        </authorList>
    </citation>
    <scope>NUCLEOTIDE SEQUENCE</scope>
    <source>
        <strain evidence="1">NSGR</strain>
        <tissue evidence="1">Salivary glands</tissue>
    </source>
</reference>
<name>A0A6G5AES2_RHIMP</name>
<proteinExistence type="predicted"/>
<dbReference type="EMBL" id="GIKN01007228">
    <property type="protein sequence ID" value="NIE49501.1"/>
    <property type="molecule type" value="Transcribed_RNA"/>
</dbReference>
<dbReference type="AlphaFoldDB" id="A0A6G5AES2"/>
<evidence type="ECO:0000313" key="1">
    <source>
        <dbReference type="EMBL" id="NIE49501.1"/>
    </source>
</evidence>
<accession>A0A6G5AES2</accession>